<organism evidence="2 3">
    <name type="scientific">Candidatus Haliotispira prima</name>
    <dbReference type="NCBI Taxonomy" id="3034016"/>
    <lineage>
        <taxon>Bacteria</taxon>
        <taxon>Pseudomonadati</taxon>
        <taxon>Spirochaetota</taxon>
        <taxon>Spirochaetia</taxon>
        <taxon>Spirochaetales</taxon>
        <taxon>Spirochaetaceae</taxon>
        <taxon>Candidatus Haliotispira</taxon>
    </lineage>
</organism>
<dbReference type="EMBL" id="CP123443">
    <property type="protein sequence ID" value="WGK69775.1"/>
    <property type="molecule type" value="Genomic_DNA"/>
</dbReference>
<sequence>MNHNPIPLIYPRLDWQGQEILPELWSVPVEREQESGQESGLLPEDAWFCIGSCFAERSAKALKQHLLPVHFAAGASLYNPEAILRWLQLCRLAGTGSGSFADFCSQTSVGGLVAEYPAVSGSPASYEGCGGYGKTRFLHPYAPGWLEADSREELLSQLWQQCRFDYEFLSRSAVVLLTLGSSFSFYCPAQECYWSNGHRLPFAGPSAVLQKKLLNPEQIDEAFELMTELLGQINPGARVLYSVSPVRHDPLAAVDNSLSKAQLLSAVHRLRRQGRLCYFPAYEIVMDELRDYRWYDHRRKQLRIDSFALLLQRLLGAVAGPRLEQFLGRVSDLAGLLRHKASRPSLWPFRQAGPQTRAGGAEVQAENLLAQLRRQYPQLELPESIEAYRKLLEMYNPEIYSY</sequence>
<gene>
    <name evidence="2" type="ORF">P0082_02615</name>
</gene>
<dbReference type="Pfam" id="PF08885">
    <property type="entry name" value="GSCFA"/>
    <property type="match status" value="1"/>
</dbReference>
<dbReference type="Proteomes" id="UP001228690">
    <property type="component" value="Chromosome"/>
</dbReference>
<dbReference type="InterPro" id="IPR014982">
    <property type="entry name" value="GSCFA"/>
</dbReference>
<accession>A0ABY8MJJ6</accession>
<keyword evidence="3" id="KW-1185">Reference proteome</keyword>
<reference evidence="2 3" key="1">
    <citation type="submission" date="2023-04" db="EMBL/GenBank/DDBJ databases">
        <title>Spirochaete genome identified in red abalone sample constitutes a novel genus.</title>
        <authorList>
            <person name="Sharma S.P."/>
            <person name="Purcell C.M."/>
            <person name="Hyde J.R."/>
            <person name="Severin A.J."/>
        </authorList>
    </citation>
    <scope>NUCLEOTIDE SEQUENCE [LARGE SCALE GENOMIC DNA]</scope>
    <source>
        <strain evidence="2 3">SP-2023</strain>
    </source>
</reference>
<evidence type="ECO:0000259" key="1">
    <source>
        <dbReference type="Pfam" id="PF08885"/>
    </source>
</evidence>
<name>A0ABY8MJJ6_9SPIO</name>
<feature type="domain" description="GSCFA" evidence="1">
    <location>
        <begin position="48"/>
        <end position="297"/>
    </location>
</feature>
<evidence type="ECO:0000313" key="3">
    <source>
        <dbReference type="Proteomes" id="UP001228690"/>
    </source>
</evidence>
<evidence type="ECO:0000313" key="2">
    <source>
        <dbReference type="EMBL" id="WGK69775.1"/>
    </source>
</evidence>
<proteinExistence type="predicted"/>
<protein>
    <submittedName>
        <fullName evidence="2">GSCFA domain-containing protein</fullName>
    </submittedName>
</protein>
<dbReference type="RefSeq" id="WP_326927962.1">
    <property type="nucleotide sequence ID" value="NZ_CP123443.1"/>
</dbReference>